<feature type="region of interest" description="Disordered" evidence="1">
    <location>
        <begin position="144"/>
        <end position="166"/>
    </location>
</feature>
<evidence type="ECO:0000313" key="2">
    <source>
        <dbReference type="EMBL" id="TYJ53192.1"/>
    </source>
</evidence>
<feature type="compositionally biased region" description="Polar residues" evidence="1">
    <location>
        <begin position="145"/>
        <end position="156"/>
    </location>
</feature>
<reference evidence="2 3" key="1">
    <citation type="submission" date="2017-05" db="EMBL/GenBank/DDBJ databases">
        <title>The Genome Sequence of Tsuchiyaea wingfieldii DSM 27421.</title>
        <authorList>
            <person name="Cuomo C."/>
            <person name="Passer A."/>
            <person name="Billmyre B."/>
            <person name="Heitman J."/>
        </authorList>
    </citation>
    <scope>NUCLEOTIDE SEQUENCE [LARGE SCALE GENOMIC DNA]</scope>
    <source>
        <strain evidence="2 3">DSM 27421</strain>
    </source>
</reference>
<protein>
    <submittedName>
        <fullName evidence="2">Uncharacterized protein</fullName>
    </submittedName>
</protein>
<dbReference type="Proteomes" id="UP000322245">
    <property type="component" value="Unassembled WGS sequence"/>
</dbReference>
<organism evidence="2 3">
    <name type="scientific">Cryptococcus floricola</name>
    <dbReference type="NCBI Taxonomy" id="2591691"/>
    <lineage>
        <taxon>Eukaryota</taxon>
        <taxon>Fungi</taxon>
        <taxon>Dikarya</taxon>
        <taxon>Basidiomycota</taxon>
        <taxon>Agaricomycotina</taxon>
        <taxon>Tremellomycetes</taxon>
        <taxon>Tremellales</taxon>
        <taxon>Cryptococcaceae</taxon>
        <taxon>Cryptococcus</taxon>
    </lineage>
</organism>
<name>A0A5D3AQZ3_9TREE</name>
<comment type="caution">
    <text evidence="2">The sequence shown here is derived from an EMBL/GenBank/DDBJ whole genome shotgun (WGS) entry which is preliminary data.</text>
</comment>
<feature type="region of interest" description="Disordered" evidence="1">
    <location>
        <begin position="31"/>
        <end position="104"/>
    </location>
</feature>
<dbReference type="AlphaFoldDB" id="A0A5D3AQZ3"/>
<feature type="compositionally biased region" description="Low complexity" evidence="1">
    <location>
        <begin position="35"/>
        <end position="49"/>
    </location>
</feature>
<sequence length="166" mass="17716">MPNILTALSMTSSLGAAPRALSNIPSLGELQKQAGSLGSSISSNLPSLPAYSSPPESPQRPGQVANTGRPNVGKYPGAPPSYSEADPRVMPGRQEGGNKLKKAFPGWIRLPQEGIPGEMVVREDLTERGRGRPVMKETRVYAESVRSSNSVSQHNRPPQPSFLDCL</sequence>
<evidence type="ECO:0000313" key="3">
    <source>
        <dbReference type="Proteomes" id="UP000322245"/>
    </source>
</evidence>
<proteinExistence type="predicted"/>
<evidence type="ECO:0000256" key="1">
    <source>
        <dbReference type="SAM" id="MobiDB-lite"/>
    </source>
</evidence>
<keyword evidence="3" id="KW-1185">Reference proteome</keyword>
<gene>
    <name evidence="2" type="ORF">B9479_006170</name>
</gene>
<dbReference type="EMBL" id="NIDF01000098">
    <property type="protein sequence ID" value="TYJ53192.1"/>
    <property type="molecule type" value="Genomic_DNA"/>
</dbReference>
<accession>A0A5D3AQZ3</accession>